<keyword evidence="1" id="KW-0489">Methyltransferase</keyword>
<dbReference type="EMBL" id="JASOOE010000005">
    <property type="protein sequence ID" value="MDK7187045.1"/>
    <property type="molecule type" value="Genomic_DNA"/>
</dbReference>
<dbReference type="PRINTS" id="PR00507">
    <property type="entry name" value="N12N6MTFRASE"/>
</dbReference>
<dbReference type="GO" id="GO:0032259">
    <property type="term" value="P:methylation"/>
    <property type="evidence" value="ECO:0007669"/>
    <property type="project" value="UniProtKB-KW"/>
</dbReference>
<gene>
    <name evidence="1" type="ORF">QP433_03535</name>
</gene>
<accession>A0AAJ1Q426</accession>
<dbReference type="Gene3D" id="3.40.50.150">
    <property type="entry name" value="Vaccinia Virus protein VP39"/>
    <property type="match status" value="1"/>
</dbReference>
<protein>
    <submittedName>
        <fullName evidence="1">Methylase</fullName>
    </submittedName>
</protein>
<evidence type="ECO:0000313" key="2">
    <source>
        <dbReference type="Proteomes" id="UP001229251"/>
    </source>
</evidence>
<comment type="caution">
    <text evidence="1">The sequence shown here is derived from an EMBL/GenBank/DDBJ whole genome shotgun (WGS) entry which is preliminary data.</text>
</comment>
<keyword evidence="1" id="KW-0808">Transferase</keyword>
<dbReference type="SUPFAM" id="SSF53335">
    <property type="entry name" value="S-adenosyl-L-methionine-dependent methyltransferases"/>
    <property type="match status" value="1"/>
</dbReference>
<name>A0AAJ1Q426_9LACT</name>
<sequence length="262" mass="30224">MIVKGGKHLVDPKEVIIKSKKRVQKHGEVFTPKRIVKMMLDQPGIKEACESLTATFLEPSAGEGAFLIEILKRKLAMVYTQYNEDLKQYENYSLFALTTLYGVELLEDNAQRCVMNLYKVYNDFYRKSATSHQGVTRDKVFRAAQYIISTNIVQGNFLTKVRADGEAIIFSEWQLLNKKPHQKLVKVQRTEYALEEMAEDVTHEPGYIHGSHTSSEDVQLSLFDLFEEASEEEAPKIYRYLPCRIEDVYVEDMEEVDEPHAD</sequence>
<dbReference type="InterPro" id="IPR029063">
    <property type="entry name" value="SAM-dependent_MTases_sf"/>
</dbReference>
<reference evidence="1" key="1">
    <citation type="submission" date="2023-05" db="EMBL/GenBank/DDBJ databases">
        <title>Cataloging the Phylogenetic Diversity of Human Bladder Bacteria.</title>
        <authorList>
            <person name="Du J."/>
        </authorList>
    </citation>
    <scope>NUCLEOTIDE SEQUENCE</scope>
    <source>
        <strain evidence="1">UMB1231</strain>
    </source>
</reference>
<proteinExistence type="predicted"/>
<evidence type="ECO:0000313" key="1">
    <source>
        <dbReference type="EMBL" id="MDK7187045.1"/>
    </source>
</evidence>
<dbReference type="GO" id="GO:0008168">
    <property type="term" value="F:methyltransferase activity"/>
    <property type="evidence" value="ECO:0007669"/>
    <property type="project" value="UniProtKB-KW"/>
</dbReference>
<dbReference type="AlphaFoldDB" id="A0AAJ1Q426"/>
<dbReference type="Proteomes" id="UP001229251">
    <property type="component" value="Unassembled WGS sequence"/>
</dbReference>
<organism evidence="1 2">
    <name type="scientific">Facklamia hominis</name>
    <dbReference type="NCBI Taxonomy" id="178214"/>
    <lineage>
        <taxon>Bacteria</taxon>
        <taxon>Bacillati</taxon>
        <taxon>Bacillota</taxon>
        <taxon>Bacilli</taxon>
        <taxon>Lactobacillales</taxon>
        <taxon>Aerococcaceae</taxon>
        <taxon>Facklamia</taxon>
    </lineage>
</organism>